<keyword evidence="2" id="KW-1185">Reference proteome</keyword>
<dbReference type="Proteomes" id="UP000655420">
    <property type="component" value="Unassembled WGS sequence"/>
</dbReference>
<comment type="caution">
    <text evidence="1">The sequence shown here is derived from an EMBL/GenBank/DDBJ whole genome shotgun (WGS) entry which is preliminary data.</text>
</comment>
<evidence type="ECO:0000313" key="2">
    <source>
        <dbReference type="Proteomes" id="UP000655420"/>
    </source>
</evidence>
<organism evidence="1 2">
    <name type="scientific">Thermohalobaculum xanthum</name>
    <dbReference type="NCBI Taxonomy" id="2753746"/>
    <lineage>
        <taxon>Bacteria</taxon>
        <taxon>Pseudomonadati</taxon>
        <taxon>Pseudomonadota</taxon>
        <taxon>Alphaproteobacteria</taxon>
        <taxon>Rhodobacterales</taxon>
        <taxon>Paracoccaceae</taxon>
        <taxon>Thermohalobaculum</taxon>
    </lineage>
</organism>
<reference evidence="1" key="1">
    <citation type="submission" date="2020-12" db="EMBL/GenBank/DDBJ databases">
        <title>Bacterial taxonomy.</title>
        <authorList>
            <person name="Pan X."/>
        </authorList>
    </citation>
    <scope>NUCLEOTIDE SEQUENCE</scope>
    <source>
        <strain evidence="1">M0105</strain>
    </source>
</reference>
<sequence>MDALAVLGDTALDAAIESGALDSIPILGLITSGTRAAREIRDALYLRKIVRLLRELQTVDADVRKDFIKNLGDKAELERFGENILLILDRAEDSEKPAIVGRIIAAHIVGQIASYSKAMRLVAMVDRAYVADLDYLKDFAPGVQRDRDVAASLSAIGFLSNRGFDGGGANQETNPGGYVYELNEYGEMLRRYGLPSAV</sequence>
<dbReference type="EMBL" id="JAEHHL010000016">
    <property type="protein sequence ID" value="MBK0401222.1"/>
    <property type="molecule type" value="Genomic_DNA"/>
</dbReference>
<gene>
    <name evidence="1" type="ORF">H0I76_18640</name>
</gene>
<dbReference type="AlphaFoldDB" id="A0A8J7SFE7"/>
<evidence type="ECO:0000313" key="1">
    <source>
        <dbReference type="EMBL" id="MBK0401222.1"/>
    </source>
</evidence>
<protein>
    <submittedName>
        <fullName evidence="1">Uncharacterized protein</fullName>
    </submittedName>
</protein>
<accession>A0A8J7SFE7</accession>
<dbReference type="RefSeq" id="WP_200613540.1">
    <property type="nucleotide sequence ID" value="NZ_JAEHHL010000016.1"/>
</dbReference>
<name>A0A8J7SFE7_9RHOB</name>
<proteinExistence type="predicted"/>